<keyword evidence="2" id="KW-1185">Reference proteome</keyword>
<proteinExistence type="predicted"/>
<protein>
    <submittedName>
        <fullName evidence="1">Uncharacterized protein</fullName>
    </submittedName>
</protein>
<comment type="caution">
    <text evidence="1">The sequence shown here is derived from an EMBL/GenBank/DDBJ whole genome shotgun (WGS) entry which is preliminary data.</text>
</comment>
<gene>
    <name evidence="1" type="ORF">C2G38_2219501</name>
</gene>
<dbReference type="EMBL" id="QKWP01001972">
    <property type="protein sequence ID" value="RIB05495.1"/>
    <property type="molecule type" value="Genomic_DNA"/>
</dbReference>
<accession>A0A397U5E7</accession>
<sequence length="241" mass="28212">MSTKTNKRWAFKIKYINNLLPTLEVLSRRNPKCNAENVIVTKIIKSCRIESLAGPNLTHARLKHILFEDTTEKGGNIERRKILLKGLINKETLQNFNRNLGLKDNQISVLCAKLVSIFWVVFYERIWKFKCEMVNEWKESQKITKKAKRKLAEWNETFEKKKKVRRTKREPEGKENVISQGEEASTKCLVVLRKALNTVKDVVYKYKTGMVLTHRSMYKRQKVIEGNKIVNSQSMIQRSPS</sequence>
<organism evidence="1 2">
    <name type="scientific">Gigaspora rosea</name>
    <dbReference type="NCBI Taxonomy" id="44941"/>
    <lineage>
        <taxon>Eukaryota</taxon>
        <taxon>Fungi</taxon>
        <taxon>Fungi incertae sedis</taxon>
        <taxon>Mucoromycota</taxon>
        <taxon>Glomeromycotina</taxon>
        <taxon>Glomeromycetes</taxon>
        <taxon>Diversisporales</taxon>
        <taxon>Gigasporaceae</taxon>
        <taxon>Gigaspora</taxon>
    </lineage>
</organism>
<dbReference type="AlphaFoldDB" id="A0A397U5E7"/>
<evidence type="ECO:0000313" key="1">
    <source>
        <dbReference type="EMBL" id="RIB05495.1"/>
    </source>
</evidence>
<name>A0A397U5E7_9GLOM</name>
<evidence type="ECO:0000313" key="2">
    <source>
        <dbReference type="Proteomes" id="UP000266673"/>
    </source>
</evidence>
<reference evidence="1 2" key="1">
    <citation type="submission" date="2018-06" db="EMBL/GenBank/DDBJ databases">
        <title>Comparative genomics reveals the genomic features of Rhizophagus irregularis, R. cerebriforme, R. diaphanum and Gigaspora rosea, and their symbiotic lifestyle signature.</title>
        <authorList>
            <person name="Morin E."/>
            <person name="San Clemente H."/>
            <person name="Chen E.C.H."/>
            <person name="De La Providencia I."/>
            <person name="Hainaut M."/>
            <person name="Kuo A."/>
            <person name="Kohler A."/>
            <person name="Murat C."/>
            <person name="Tang N."/>
            <person name="Roy S."/>
            <person name="Loubradou J."/>
            <person name="Henrissat B."/>
            <person name="Grigoriev I.V."/>
            <person name="Corradi N."/>
            <person name="Roux C."/>
            <person name="Martin F.M."/>
        </authorList>
    </citation>
    <scope>NUCLEOTIDE SEQUENCE [LARGE SCALE GENOMIC DNA]</scope>
    <source>
        <strain evidence="1 2">DAOM 194757</strain>
    </source>
</reference>
<dbReference type="Proteomes" id="UP000266673">
    <property type="component" value="Unassembled WGS sequence"/>
</dbReference>